<protein>
    <submittedName>
        <fullName evidence="2">Uncharacterized protein</fullName>
    </submittedName>
</protein>
<proteinExistence type="predicted"/>
<dbReference type="AlphaFoldDB" id="A0A3M7QVD0"/>
<evidence type="ECO:0000256" key="1">
    <source>
        <dbReference type="SAM" id="Phobius"/>
    </source>
</evidence>
<reference evidence="2 3" key="1">
    <citation type="journal article" date="2018" name="Sci. Rep.">
        <title>Genomic signatures of local adaptation to the degree of environmental predictability in rotifers.</title>
        <authorList>
            <person name="Franch-Gras L."/>
            <person name="Hahn C."/>
            <person name="Garcia-Roger E.M."/>
            <person name="Carmona M.J."/>
            <person name="Serra M."/>
            <person name="Gomez A."/>
        </authorList>
    </citation>
    <scope>NUCLEOTIDE SEQUENCE [LARGE SCALE GENOMIC DNA]</scope>
    <source>
        <strain evidence="2">HYR1</strain>
    </source>
</reference>
<keyword evidence="1" id="KW-0812">Transmembrane</keyword>
<dbReference type="Proteomes" id="UP000276133">
    <property type="component" value="Unassembled WGS sequence"/>
</dbReference>
<keyword evidence="3" id="KW-1185">Reference proteome</keyword>
<sequence>MTLIIIIGKNTGDKDDDNQDVFKDKALFKSLRSYYVPRLHRKIEISEKSIKYQLEKNKQKKFDHVIMIMNFKFPFTPEFSIAFIFYLTEFTLAIYRKNKFFRKQLIDMSLKE</sequence>
<dbReference type="EMBL" id="REGN01005002">
    <property type="protein sequence ID" value="RNA15253.1"/>
    <property type="molecule type" value="Genomic_DNA"/>
</dbReference>
<organism evidence="2 3">
    <name type="scientific">Brachionus plicatilis</name>
    <name type="common">Marine rotifer</name>
    <name type="synonym">Brachionus muelleri</name>
    <dbReference type="NCBI Taxonomy" id="10195"/>
    <lineage>
        <taxon>Eukaryota</taxon>
        <taxon>Metazoa</taxon>
        <taxon>Spiralia</taxon>
        <taxon>Gnathifera</taxon>
        <taxon>Rotifera</taxon>
        <taxon>Eurotatoria</taxon>
        <taxon>Monogononta</taxon>
        <taxon>Pseudotrocha</taxon>
        <taxon>Ploima</taxon>
        <taxon>Brachionidae</taxon>
        <taxon>Brachionus</taxon>
    </lineage>
</organism>
<keyword evidence="1" id="KW-1133">Transmembrane helix</keyword>
<feature type="transmembrane region" description="Helical" evidence="1">
    <location>
        <begin position="79"/>
        <end position="95"/>
    </location>
</feature>
<accession>A0A3M7QVD0</accession>
<name>A0A3M7QVD0_BRAPC</name>
<keyword evidence="1" id="KW-0472">Membrane</keyword>
<comment type="caution">
    <text evidence="2">The sequence shown here is derived from an EMBL/GenBank/DDBJ whole genome shotgun (WGS) entry which is preliminary data.</text>
</comment>
<gene>
    <name evidence="2" type="ORF">BpHYR1_023267</name>
</gene>
<evidence type="ECO:0000313" key="3">
    <source>
        <dbReference type="Proteomes" id="UP000276133"/>
    </source>
</evidence>
<evidence type="ECO:0000313" key="2">
    <source>
        <dbReference type="EMBL" id="RNA15253.1"/>
    </source>
</evidence>